<evidence type="ECO:0000313" key="10">
    <source>
        <dbReference type="EMBL" id="ETX02991.1"/>
    </source>
</evidence>
<dbReference type="CDD" id="cd06261">
    <property type="entry name" value="TM_PBP2"/>
    <property type="match status" value="1"/>
</dbReference>
<evidence type="ECO:0000256" key="8">
    <source>
        <dbReference type="ARBA" id="ARBA00023136"/>
    </source>
</evidence>
<dbReference type="InterPro" id="IPR010065">
    <property type="entry name" value="AA_ABC_transptr_permease_3TM"/>
</dbReference>
<gene>
    <name evidence="10" type="ORF">ETSY2_34340</name>
</gene>
<keyword evidence="11" id="KW-1185">Reference proteome</keyword>
<evidence type="ECO:0008006" key="12">
    <source>
        <dbReference type="Google" id="ProtNLM"/>
    </source>
</evidence>
<dbReference type="HOGENOM" id="CLU_619217_0_0_7"/>
<dbReference type="InterPro" id="IPR000515">
    <property type="entry name" value="MetI-like"/>
</dbReference>
<reference evidence="10 11" key="1">
    <citation type="journal article" date="2014" name="Nature">
        <title>An environmental bacterial taxon with a large and distinct metabolic repertoire.</title>
        <authorList>
            <person name="Wilson M.C."/>
            <person name="Mori T."/>
            <person name="Ruckert C."/>
            <person name="Uria A.R."/>
            <person name="Helf M.J."/>
            <person name="Takada K."/>
            <person name="Gernert C."/>
            <person name="Steffens U.A."/>
            <person name="Heycke N."/>
            <person name="Schmitt S."/>
            <person name="Rinke C."/>
            <person name="Helfrich E.J."/>
            <person name="Brachmann A.O."/>
            <person name="Gurgui C."/>
            <person name="Wakimoto T."/>
            <person name="Kracht M."/>
            <person name="Crusemann M."/>
            <person name="Hentschel U."/>
            <person name="Abe I."/>
            <person name="Matsunaga S."/>
            <person name="Kalinowski J."/>
            <person name="Takeyama H."/>
            <person name="Piel J."/>
        </authorList>
    </citation>
    <scope>NUCLEOTIDE SEQUENCE [LARGE SCALE GENOMIC DNA]</scope>
    <source>
        <strain evidence="11">TSY2</strain>
    </source>
</reference>
<evidence type="ECO:0000256" key="1">
    <source>
        <dbReference type="ARBA" id="ARBA00004429"/>
    </source>
</evidence>
<evidence type="ECO:0000256" key="4">
    <source>
        <dbReference type="ARBA" id="ARBA00022475"/>
    </source>
</evidence>
<feature type="transmembrane region" description="Helical" evidence="9">
    <location>
        <begin position="178"/>
        <end position="198"/>
    </location>
</feature>
<dbReference type="InterPro" id="IPR035906">
    <property type="entry name" value="MetI-like_sf"/>
</dbReference>
<keyword evidence="5 9" id="KW-0812">Transmembrane</keyword>
<dbReference type="Proteomes" id="UP000019140">
    <property type="component" value="Unassembled WGS sequence"/>
</dbReference>
<dbReference type="NCBIfam" id="TIGR01726">
    <property type="entry name" value="HEQRo_perm_3TM"/>
    <property type="match status" value="1"/>
</dbReference>
<dbReference type="InterPro" id="IPR043429">
    <property type="entry name" value="ArtM/GltK/GlnP/TcyL/YhdX-like"/>
</dbReference>
<protein>
    <recommendedName>
        <fullName evidence="12">ABC transmembrane type-1 domain-containing protein</fullName>
    </recommendedName>
</protein>
<sequence length="442" mass="47811">MVPHLYSGTRDTRLALNQGHCEGWIYDDSILKRELLSGAWPGFHMPLAVIMNTSWTMAIRTSERGSDFHEFLTASVIDWHRTGFILARERAWGLPESPYLTEQKAFWQRQNKAGEYVCQPQPGEGLADACRTHPIRGEPDEQADRGWAAILKSYGLDFSFLNYRYERHLLFKGLSHTLMLSVGSIVGSLIIGISFALMRQSHRWPNRLLAITIGEGFRQTPPLLHLYILIFGLGSYLATTHHIRLDPLMIAIVCFSLYAGSANGRILAQSLALSKQEVHEHESITKRLISAVDACFESVAANLVNLVKLVGMASVIAVPEIVGAANAIIVEQGNQSTMMNILLGVSMPPAARMADMHICPMVTGIVPHVGGPILPPGVPTVLIGGLPAAVVGTSAVCVGPPDVISRGSSSVLIGGRPAARMSDTTAHGGTIVLGMFTVLIGG</sequence>
<dbReference type="PATRIC" id="fig|1429439.4.peg.5813"/>
<dbReference type="GO" id="GO:0043190">
    <property type="term" value="C:ATP-binding cassette (ABC) transporter complex"/>
    <property type="evidence" value="ECO:0007669"/>
    <property type="project" value="InterPro"/>
</dbReference>
<comment type="similarity">
    <text evidence="2">Belongs to the binding-protein-dependent transport system permease family. HisMQ subfamily.</text>
</comment>
<evidence type="ECO:0000256" key="2">
    <source>
        <dbReference type="ARBA" id="ARBA00010072"/>
    </source>
</evidence>
<dbReference type="PANTHER" id="PTHR30614">
    <property type="entry name" value="MEMBRANE COMPONENT OF AMINO ACID ABC TRANSPORTER"/>
    <property type="match status" value="1"/>
</dbReference>
<keyword evidence="6" id="KW-0029">Amino-acid transport</keyword>
<comment type="caution">
    <text evidence="10">The sequence shown here is derived from an EMBL/GenBank/DDBJ whole genome shotgun (WGS) entry which is preliminary data.</text>
</comment>
<dbReference type="EMBL" id="AZHX01001474">
    <property type="protein sequence ID" value="ETX02991.1"/>
    <property type="molecule type" value="Genomic_DNA"/>
</dbReference>
<evidence type="ECO:0000313" key="11">
    <source>
        <dbReference type="Proteomes" id="UP000019140"/>
    </source>
</evidence>
<proteinExistence type="inferred from homology"/>
<dbReference type="AlphaFoldDB" id="W4LZ21"/>
<evidence type="ECO:0000256" key="6">
    <source>
        <dbReference type="ARBA" id="ARBA00022970"/>
    </source>
</evidence>
<dbReference type="CDD" id="cd14738">
    <property type="entry name" value="PAAR_2"/>
    <property type="match status" value="1"/>
</dbReference>
<dbReference type="GO" id="GO:0022857">
    <property type="term" value="F:transmembrane transporter activity"/>
    <property type="evidence" value="ECO:0007669"/>
    <property type="project" value="InterPro"/>
</dbReference>
<feature type="transmembrane region" description="Helical" evidence="9">
    <location>
        <begin position="223"/>
        <end position="243"/>
    </location>
</feature>
<dbReference type="PANTHER" id="PTHR30614:SF0">
    <property type="entry name" value="L-CYSTINE TRANSPORT SYSTEM PERMEASE PROTEIN TCYL"/>
    <property type="match status" value="1"/>
</dbReference>
<organism evidence="10 11">
    <name type="scientific">Candidatus Entotheonella gemina</name>
    <dbReference type="NCBI Taxonomy" id="1429439"/>
    <lineage>
        <taxon>Bacteria</taxon>
        <taxon>Pseudomonadati</taxon>
        <taxon>Nitrospinota/Tectimicrobiota group</taxon>
        <taxon>Candidatus Tectimicrobiota</taxon>
        <taxon>Candidatus Entotheonellia</taxon>
        <taxon>Candidatus Entotheonellales</taxon>
        <taxon>Candidatus Entotheonellaceae</taxon>
        <taxon>Candidatus Entotheonella</taxon>
    </lineage>
</organism>
<keyword evidence="8 9" id="KW-0472">Membrane</keyword>
<dbReference type="InterPro" id="IPR008727">
    <property type="entry name" value="PAAR_motif"/>
</dbReference>
<keyword evidence="4" id="KW-1003">Cell membrane</keyword>
<evidence type="ECO:0000256" key="9">
    <source>
        <dbReference type="SAM" id="Phobius"/>
    </source>
</evidence>
<name>W4LZ21_9BACT</name>
<dbReference type="SUPFAM" id="SSF161098">
    <property type="entry name" value="MetI-like"/>
    <property type="match status" value="1"/>
</dbReference>
<evidence type="ECO:0000256" key="5">
    <source>
        <dbReference type="ARBA" id="ARBA00022692"/>
    </source>
</evidence>
<comment type="subcellular location">
    <subcellularLocation>
        <location evidence="1">Cell inner membrane</location>
        <topology evidence="1">Multi-pass membrane protein</topology>
    </subcellularLocation>
</comment>
<dbReference type="Pfam" id="PF05488">
    <property type="entry name" value="PAAR_motif"/>
    <property type="match status" value="1"/>
</dbReference>
<accession>W4LZ21</accession>
<keyword evidence="7 9" id="KW-1133">Transmembrane helix</keyword>
<dbReference type="Gene3D" id="1.10.3720.10">
    <property type="entry name" value="MetI-like"/>
    <property type="match status" value="1"/>
</dbReference>
<keyword evidence="3" id="KW-0813">Transport</keyword>
<evidence type="ECO:0000256" key="7">
    <source>
        <dbReference type="ARBA" id="ARBA00022989"/>
    </source>
</evidence>
<dbReference type="GO" id="GO:0006865">
    <property type="term" value="P:amino acid transport"/>
    <property type="evidence" value="ECO:0007669"/>
    <property type="project" value="UniProtKB-KW"/>
</dbReference>
<dbReference type="Gene3D" id="2.60.200.60">
    <property type="match status" value="2"/>
</dbReference>
<evidence type="ECO:0000256" key="3">
    <source>
        <dbReference type="ARBA" id="ARBA00022448"/>
    </source>
</evidence>